<dbReference type="AlphaFoldDB" id="A0A915JNY2"/>
<protein>
    <submittedName>
        <fullName evidence="2">Uncharacterized protein</fullName>
    </submittedName>
</protein>
<organism evidence="1 2">
    <name type="scientific">Romanomermis culicivorax</name>
    <name type="common">Nematode worm</name>
    <dbReference type="NCBI Taxonomy" id="13658"/>
    <lineage>
        <taxon>Eukaryota</taxon>
        <taxon>Metazoa</taxon>
        <taxon>Ecdysozoa</taxon>
        <taxon>Nematoda</taxon>
        <taxon>Enoplea</taxon>
        <taxon>Dorylaimia</taxon>
        <taxon>Mermithida</taxon>
        <taxon>Mermithoidea</taxon>
        <taxon>Mermithidae</taxon>
        <taxon>Romanomermis</taxon>
    </lineage>
</organism>
<dbReference type="Proteomes" id="UP000887565">
    <property type="component" value="Unplaced"/>
</dbReference>
<accession>A0A915JNY2</accession>
<evidence type="ECO:0000313" key="1">
    <source>
        <dbReference type="Proteomes" id="UP000887565"/>
    </source>
</evidence>
<reference evidence="2" key="1">
    <citation type="submission" date="2022-11" db="UniProtKB">
        <authorList>
            <consortium name="WormBaseParasite"/>
        </authorList>
    </citation>
    <scope>IDENTIFICATION</scope>
</reference>
<proteinExistence type="predicted"/>
<name>A0A915JNY2_ROMCU</name>
<evidence type="ECO:0000313" key="2">
    <source>
        <dbReference type="WBParaSite" id="nRc.2.0.1.t27651-RA"/>
    </source>
</evidence>
<keyword evidence="1" id="KW-1185">Reference proteome</keyword>
<dbReference type="WBParaSite" id="nRc.2.0.1.t27651-RA">
    <property type="protein sequence ID" value="nRc.2.0.1.t27651-RA"/>
    <property type="gene ID" value="nRc.2.0.1.g27651"/>
</dbReference>
<sequence length="55" mass="6547">MANVFPGGDQEIRRQLSKLKFMIQIVPLDDPKSWSDVWKRNDIMVEESQYFKIMS</sequence>